<dbReference type="AlphaFoldDB" id="A0A067LE57"/>
<dbReference type="Proteomes" id="UP000027138">
    <property type="component" value="Unassembled WGS sequence"/>
</dbReference>
<dbReference type="PANTHER" id="PTHR46033">
    <property type="entry name" value="PROTEIN MAIN-LIKE 2"/>
    <property type="match status" value="1"/>
</dbReference>
<name>A0A067LE57_JATCU</name>
<proteinExistence type="predicted"/>
<gene>
    <name evidence="1" type="ORF">JCGZ_18775</name>
</gene>
<keyword evidence="2" id="KW-1185">Reference proteome</keyword>
<dbReference type="EMBL" id="KK914230">
    <property type="protein sequence ID" value="KDP45538.1"/>
    <property type="molecule type" value="Genomic_DNA"/>
</dbReference>
<sequence>MEFSQIRPKQHTSRSRVFSKLSEVAHLLNWSFPKAVRSGISLEVDFSISRLKWHISEAVLCGTSHFASPRLKGKPSKVEHYLLKATDRRKIAVEIIKTTLKQFALHQMPQLVQARTLPSSILALMERWMDSTHTFHLPLDEMTITPIDFDVITELPFGGRSSIATTITGSRCHQTQLLIHVAPPMEFDPFIEAKELDQGQGAVPVSIDDYNKVCQLYEAAGLKLAKARLSDEYIFFSHEDWDLLSPFELSELNYYRNIQVQSGLLQWLINHSDSSEKLFCHNDFMIYPLFEEFIIISGRIPVVEEIPAVAQVDIDPTSLILPVFGFSAYEILSYDFGANVVPLGPLVDRAMSMDHTSRF</sequence>
<organism evidence="1 2">
    <name type="scientific">Jatropha curcas</name>
    <name type="common">Barbados nut</name>
    <dbReference type="NCBI Taxonomy" id="180498"/>
    <lineage>
        <taxon>Eukaryota</taxon>
        <taxon>Viridiplantae</taxon>
        <taxon>Streptophyta</taxon>
        <taxon>Embryophyta</taxon>
        <taxon>Tracheophyta</taxon>
        <taxon>Spermatophyta</taxon>
        <taxon>Magnoliopsida</taxon>
        <taxon>eudicotyledons</taxon>
        <taxon>Gunneridae</taxon>
        <taxon>Pentapetalae</taxon>
        <taxon>rosids</taxon>
        <taxon>fabids</taxon>
        <taxon>Malpighiales</taxon>
        <taxon>Euphorbiaceae</taxon>
        <taxon>Crotonoideae</taxon>
        <taxon>Jatropheae</taxon>
        <taxon>Jatropha</taxon>
    </lineage>
</organism>
<dbReference type="PANTHER" id="PTHR46033:SF8">
    <property type="entry name" value="PROTEIN MAINTENANCE OF MERISTEMS-LIKE"/>
    <property type="match status" value="1"/>
</dbReference>
<dbReference type="InterPro" id="IPR044824">
    <property type="entry name" value="MAIN-like"/>
</dbReference>
<dbReference type="GO" id="GO:0010073">
    <property type="term" value="P:meristem maintenance"/>
    <property type="evidence" value="ECO:0007669"/>
    <property type="project" value="InterPro"/>
</dbReference>
<reference evidence="1 2" key="1">
    <citation type="journal article" date="2014" name="PLoS ONE">
        <title>Global Analysis of Gene Expression Profiles in Physic Nut (Jatropha curcas L.) Seedlings Exposed to Salt Stress.</title>
        <authorList>
            <person name="Zhang L."/>
            <person name="Zhang C."/>
            <person name="Wu P."/>
            <person name="Chen Y."/>
            <person name="Li M."/>
            <person name="Jiang H."/>
            <person name="Wu G."/>
        </authorList>
    </citation>
    <scope>NUCLEOTIDE SEQUENCE [LARGE SCALE GENOMIC DNA]</scope>
    <source>
        <strain evidence="2">cv. GZQX0401</strain>
        <tissue evidence="1">Young leaves</tissue>
    </source>
</reference>
<evidence type="ECO:0000313" key="1">
    <source>
        <dbReference type="EMBL" id="KDP45538.1"/>
    </source>
</evidence>
<protein>
    <recommendedName>
        <fullName evidence="3">Aminotransferase-like plant mobile domain-containing protein</fullName>
    </recommendedName>
</protein>
<accession>A0A067LE57</accession>
<evidence type="ECO:0000313" key="2">
    <source>
        <dbReference type="Proteomes" id="UP000027138"/>
    </source>
</evidence>
<dbReference type="OrthoDB" id="1743443at2759"/>
<evidence type="ECO:0008006" key="3">
    <source>
        <dbReference type="Google" id="ProtNLM"/>
    </source>
</evidence>